<dbReference type="InterPro" id="IPR008979">
    <property type="entry name" value="Galactose-bd-like_sf"/>
</dbReference>
<evidence type="ECO:0000256" key="9">
    <source>
        <dbReference type="ARBA" id="ARBA00023277"/>
    </source>
</evidence>
<dbReference type="InterPro" id="IPR013783">
    <property type="entry name" value="Ig-like_fold"/>
</dbReference>
<name>G0IYW3_CYCMS</name>
<dbReference type="HOGENOM" id="CLU_247476_0_0_10"/>
<keyword evidence="4 10" id="KW-0732">Signal</keyword>
<evidence type="ECO:0000256" key="4">
    <source>
        <dbReference type="ARBA" id="ARBA00022729"/>
    </source>
</evidence>
<keyword evidence="3" id="KW-0812">Transmembrane</keyword>
<dbReference type="Gene3D" id="2.60.120.430">
    <property type="entry name" value="Galactose-binding lectin"/>
    <property type="match status" value="4"/>
</dbReference>
<dbReference type="InterPro" id="IPR026444">
    <property type="entry name" value="Secre_tail"/>
</dbReference>
<dbReference type="Pfam" id="PF18962">
    <property type="entry name" value="Por_Secre_tail"/>
    <property type="match status" value="1"/>
</dbReference>
<feature type="domain" description="Malectin" evidence="11">
    <location>
        <begin position="1423"/>
        <end position="1561"/>
    </location>
</feature>
<protein>
    <submittedName>
        <fullName evidence="14">Parallel beta-helix repeat containing protein</fullName>
    </submittedName>
</protein>
<evidence type="ECO:0000259" key="12">
    <source>
        <dbReference type="Pfam" id="PF13229"/>
    </source>
</evidence>
<proteinExistence type="inferred from homology"/>
<dbReference type="InterPro" id="IPR006626">
    <property type="entry name" value="PbH1"/>
</dbReference>
<sequence length="1698" mass="187967">MKASLFTLVILISLAMSISHGYAANYYISHEKGDDNRTSKEAQNPNTPWRSIDKINSIFNYLKPGDAILFNRGEVFYGTLHIKSSGTTTSPIKIGAYGSGSKPVITSLKTLSGWKSIGNGIYESTKSIDTKSVEVVLINGEIHELGRYPNSDVANEGYLKIESVNGNYLLSSSELGGSPSWNGGEVVIKKNQWVIDTHEITSHSGGQVKFNASNSAYPVEKDFGFFIQNHIKTLDTFGEWYFNPTTRKINIYFGNQNPSSMKVEVSTLDNLLIKDYRDANITIENLNFKGVNADAIRLEGGKNIKIFDSEINFVGVNGILALSVVDLQIERNNFTNTYNNGMYLRYGNDNAIIKDNEIRKTALIAGRTQNQDAAGIGIFAYGEKVLVQNNIVINSGFNGIQFSGNYSIVKNNYIDTFCQIKGDGGGIYTFGGVKYQGFKGRKIEGNIVVNSIGSRGGIPDKGVNYRPLAEGIFLDDHSNNIEITGNTVGNTENNGLKMSNVNNILVENNTFFNSHTSITLGNNVIGDDTRGVTINNNQLFAKTADQNTYNINTHKDDLEIMAEFDRNYFFRPLGDAFSIYNEYTKNGKSIASIDNLKQWTEKFGKDKNSVSNSVDLATYSIDKKIGSSLYSNSSFDKNTNGISCSNCSQKWDANSKMNGGSIKVTNSGNGALKLNLGKLKKDKTYLLKFKALANKEANIQTYLRYTGTPWEKLSGVTTFQIRKDLDTFEVLVSPFIDAEEVSLLITASEDDFTYWMDDLEFVEVEASFVDPDEEIIFEFNPTKNSKTIALSGEYVNAKLEKFSGKVTIPAYGSVVLLRVSKDPQVEKVEEEEKNTVEVEAFYYHFGDKGAITYQGNVFEKLSTEYFLTSGSNVSNVINGSDESLFQSERFDNELQFEIPVGNGSYTVVTYHNELYYGQNGRSQKAGQRVFDIVLEGELVKDNLDLFLENSNQETTLSFDKIQVVDGYLNLDLKASVNNASISAIAIIPESKEILKPSISLSIKESTSQLTEGDKLTLISEISNLDDNVEKVEFYCGLKLVGTCVEKPFQAVIEEIPSGENYVWATVTDKMGNVNTSEEVEFTAKEKDVVVEENNSSELVEGQFYHFGFGGNIVYNGQDFINLNRDYLLSSGSNVSVYEEGSKEKLFQSARFNDELLFKIPVENGTYTVVTYHKELYFGENGRDEKAGQRVFDISIEGKVVKDNLDLYLENNNQETELIFNSIEIIDGYLNLDLKASSNNALISAIAIVPESATPQDLGGFTMHLNTSEQSEVLYQENSFVSGAKYISSSSSNTSSNTSASSEKLFQSERYAKQINFDIPVANGTYTIKTYHNELYFGKGGATAREGRRVYDIFLEDEIVADNFDIFKYNNNNQTILTYEGIEVKDGVLNLDLIASVNNASISGISIIEESNNSTLPTGSDHLFFLNTGSDSDASLSGITYLAESKTDRYYNDGTGSYNNTKANVESLFQTERSGKNLVYTIPVPNGTYTVFTMHHEVWFGYGGGTAKAGKRVYDIALQGEVLKNNFDLFVENKNAPTMLAFENIQVTNGQLTLELNASVNNASISGIAIVGSAAKGGEIAANLRTAQDGYSRGYKEMGERGYKEMDVYTETITRDEVRIFPNPAKGRATLELNAEIGLGRVIIHNMNGQLVSHFDLASIKTGDNQFNIPLDNLSQGVYLVSISNEQTVINKQRLIVNP</sequence>
<comment type="subcellular location">
    <subcellularLocation>
        <location evidence="1">Endoplasmic reticulum membrane</location>
        <topology evidence="1">Single-pass type I membrane protein</topology>
    </subcellularLocation>
</comment>
<dbReference type="Pfam" id="PF13229">
    <property type="entry name" value="Beta_helix"/>
    <property type="match status" value="2"/>
</dbReference>
<feature type="chain" id="PRO_5003400706" evidence="10">
    <location>
        <begin position="24"/>
        <end position="1698"/>
    </location>
</feature>
<keyword evidence="7" id="KW-0472">Membrane</keyword>
<dbReference type="PANTHER" id="PTHR13460:SF0">
    <property type="entry name" value="MALECTIN"/>
    <property type="match status" value="1"/>
</dbReference>
<dbReference type="Proteomes" id="UP000001635">
    <property type="component" value="Chromosome"/>
</dbReference>
<evidence type="ECO:0000256" key="5">
    <source>
        <dbReference type="ARBA" id="ARBA00022824"/>
    </source>
</evidence>
<dbReference type="GO" id="GO:0016020">
    <property type="term" value="C:membrane"/>
    <property type="evidence" value="ECO:0007669"/>
    <property type="project" value="TreeGrafter"/>
</dbReference>
<dbReference type="InterPro" id="IPR039448">
    <property type="entry name" value="Beta_helix"/>
</dbReference>
<dbReference type="STRING" id="880070.Cycma_4406"/>
<keyword evidence="15" id="KW-1185">Reference proteome</keyword>
<reference evidence="15" key="1">
    <citation type="submission" date="2011-07" db="EMBL/GenBank/DDBJ databases">
        <title>The complete genome of Cyclobacterium marinum DSM 745.</title>
        <authorList>
            <person name="Lucas S."/>
            <person name="Han J."/>
            <person name="Lapidus A."/>
            <person name="Bruce D."/>
            <person name="Goodwin L."/>
            <person name="Pitluck S."/>
            <person name="Peters L."/>
            <person name="Kyrpides N."/>
            <person name="Mavromatis K."/>
            <person name="Ivanova N."/>
            <person name="Ovchinnikova G."/>
            <person name="Chertkov O."/>
            <person name="Detter J.C."/>
            <person name="Tapia R."/>
            <person name="Han C."/>
            <person name="Land M."/>
            <person name="Hauser L."/>
            <person name="Markowitz V."/>
            <person name="Cheng J.-F."/>
            <person name="Hugenholtz P."/>
            <person name="Woyke T."/>
            <person name="Wu D."/>
            <person name="Tindall B."/>
            <person name="Schuetze A."/>
            <person name="Brambilla E."/>
            <person name="Klenk H.-P."/>
            <person name="Eisen J.A."/>
        </authorList>
    </citation>
    <scope>NUCLEOTIDE SEQUENCE [LARGE SCALE GENOMIC DNA]</scope>
    <source>
        <strain evidence="15">ATCC 25205 / DSM 745 / LMG 13164 / NCIMB 1802</strain>
    </source>
</reference>
<dbReference type="NCBIfam" id="TIGR04183">
    <property type="entry name" value="Por_Secre_tail"/>
    <property type="match status" value="1"/>
</dbReference>
<keyword evidence="6" id="KW-1133">Transmembrane helix</keyword>
<keyword evidence="8" id="KW-0325">Glycoprotein</keyword>
<dbReference type="InterPro" id="IPR011050">
    <property type="entry name" value="Pectin_lyase_fold/virulence"/>
</dbReference>
<dbReference type="GO" id="GO:0030246">
    <property type="term" value="F:carbohydrate binding"/>
    <property type="evidence" value="ECO:0007669"/>
    <property type="project" value="InterPro"/>
</dbReference>
<feature type="signal peptide" evidence="10">
    <location>
        <begin position="1"/>
        <end position="23"/>
    </location>
</feature>
<feature type="domain" description="Secretion system C-terminal sorting" evidence="13">
    <location>
        <begin position="1619"/>
        <end position="1695"/>
    </location>
</feature>
<keyword evidence="9" id="KW-0119">Carbohydrate metabolism</keyword>
<dbReference type="Gene3D" id="2.60.120.260">
    <property type="entry name" value="Galactose-binding domain-like"/>
    <property type="match status" value="1"/>
</dbReference>
<feature type="domain" description="Right handed beta helix" evidence="12">
    <location>
        <begin position="278"/>
        <end position="361"/>
    </location>
</feature>
<evidence type="ECO:0000256" key="8">
    <source>
        <dbReference type="ARBA" id="ARBA00023180"/>
    </source>
</evidence>
<evidence type="ECO:0000313" key="15">
    <source>
        <dbReference type="Proteomes" id="UP000001635"/>
    </source>
</evidence>
<evidence type="ECO:0000256" key="7">
    <source>
        <dbReference type="ARBA" id="ARBA00023136"/>
    </source>
</evidence>
<evidence type="ECO:0000313" key="14">
    <source>
        <dbReference type="EMBL" id="AEL28108.1"/>
    </source>
</evidence>
<evidence type="ECO:0000259" key="13">
    <source>
        <dbReference type="Pfam" id="PF18962"/>
    </source>
</evidence>
<evidence type="ECO:0000256" key="3">
    <source>
        <dbReference type="ARBA" id="ARBA00022692"/>
    </source>
</evidence>
<dbReference type="Pfam" id="PF11721">
    <property type="entry name" value="Malectin"/>
    <property type="match status" value="4"/>
</dbReference>
<comment type="similarity">
    <text evidence="2">Belongs to the malectin family.</text>
</comment>
<evidence type="ECO:0000256" key="10">
    <source>
        <dbReference type="SAM" id="SignalP"/>
    </source>
</evidence>
<gene>
    <name evidence="14" type="ordered locus">Cycma_4406</name>
</gene>
<evidence type="ECO:0000259" key="11">
    <source>
        <dbReference type="Pfam" id="PF11721"/>
    </source>
</evidence>
<feature type="domain" description="Malectin" evidence="11">
    <location>
        <begin position="1126"/>
        <end position="1242"/>
    </location>
</feature>
<evidence type="ECO:0000256" key="6">
    <source>
        <dbReference type="ARBA" id="ARBA00022989"/>
    </source>
</evidence>
<dbReference type="KEGG" id="cmr:Cycma_4406"/>
<evidence type="ECO:0000256" key="1">
    <source>
        <dbReference type="ARBA" id="ARBA00004115"/>
    </source>
</evidence>
<dbReference type="eggNOG" id="COG4625">
    <property type="taxonomic scope" value="Bacteria"/>
</dbReference>
<feature type="domain" description="Right handed beta helix" evidence="12">
    <location>
        <begin position="373"/>
        <end position="538"/>
    </location>
</feature>
<dbReference type="InterPro" id="IPR039155">
    <property type="entry name" value="MLEC"/>
</dbReference>
<dbReference type="SUPFAM" id="SSF49785">
    <property type="entry name" value="Galactose-binding domain-like"/>
    <property type="match status" value="3"/>
</dbReference>
<dbReference type="RefSeq" id="WP_014022392.1">
    <property type="nucleotide sequence ID" value="NC_015914.1"/>
</dbReference>
<keyword evidence="5" id="KW-0256">Endoplasmic reticulum</keyword>
<dbReference type="Gene3D" id="2.160.20.10">
    <property type="entry name" value="Single-stranded right-handed beta-helix, Pectin lyase-like"/>
    <property type="match status" value="2"/>
</dbReference>
<dbReference type="SUPFAM" id="SSF51126">
    <property type="entry name" value="Pectin lyase-like"/>
    <property type="match status" value="1"/>
</dbReference>
<accession>G0IYW3</accession>
<dbReference type="SMART" id="SM00710">
    <property type="entry name" value="PbH1"/>
    <property type="match status" value="8"/>
</dbReference>
<dbReference type="InterPro" id="IPR012334">
    <property type="entry name" value="Pectin_lyas_fold"/>
</dbReference>
<feature type="domain" description="Malectin" evidence="11">
    <location>
        <begin position="1267"/>
        <end position="1396"/>
    </location>
</feature>
<feature type="domain" description="Malectin" evidence="11">
    <location>
        <begin position="848"/>
        <end position="977"/>
    </location>
</feature>
<dbReference type="EMBL" id="CP002955">
    <property type="protein sequence ID" value="AEL28108.1"/>
    <property type="molecule type" value="Genomic_DNA"/>
</dbReference>
<dbReference type="eggNOG" id="COG3291">
    <property type="taxonomic scope" value="Bacteria"/>
</dbReference>
<dbReference type="InterPro" id="IPR021720">
    <property type="entry name" value="Malectin_dom"/>
</dbReference>
<dbReference type="PANTHER" id="PTHR13460">
    <property type="match status" value="1"/>
</dbReference>
<dbReference type="Gene3D" id="2.60.40.10">
    <property type="entry name" value="Immunoglobulins"/>
    <property type="match status" value="1"/>
</dbReference>
<organism evidence="14 15">
    <name type="scientific">Cyclobacterium marinum (strain ATCC 25205 / DSM 745 / LMG 13164 / NCIMB 1802)</name>
    <name type="common">Flectobacillus marinus</name>
    <dbReference type="NCBI Taxonomy" id="880070"/>
    <lineage>
        <taxon>Bacteria</taxon>
        <taxon>Pseudomonadati</taxon>
        <taxon>Bacteroidota</taxon>
        <taxon>Cytophagia</taxon>
        <taxon>Cytophagales</taxon>
        <taxon>Cyclobacteriaceae</taxon>
        <taxon>Cyclobacterium</taxon>
    </lineage>
</organism>
<evidence type="ECO:0000256" key="2">
    <source>
        <dbReference type="ARBA" id="ARBA00009141"/>
    </source>
</evidence>